<dbReference type="OMA" id="ISWLTHI"/>
<evidence type="ECO:0000256" key="4">
    <source>
        <dbReference type="ARBA" id="ARBA00023212"/>
    </source>
</evidence>
<dbReference type="Proteomes" id="UP000314981">
    <property type="component" value="Chromosome 1"/>
</dbReference>
<dbReference type="STRING" id="30522.A0A4W2EU87"/>
<dbReference type="GO" id="GO:0001725">
    <property type="term" value="C:stress fiber"/>
    <property type="evidence" value="ECO:0007669"/>
    <property type="project" value="TreeGrafter"/>
</dbReference>
<dbReference type="GO" id="GO:0007507">
    <property type="term" value="P:heart development"/>
    <property type="evidence" value="ECO:0007669"/>
    <property type="project" value="TreeGrafter"/>
</dbReference>
<dbReference type="GO" id="GO:0030036">
    <property type="term" value="P:actin cytoskeleton organization"/>
    <property type="evidence" value="ECO:0007669"/>
    <property type="project" value="TreeGrafter"/>
</dbReference>
<dbReference type="InterPro" id="IPR036034">
    <property type="entry name" value="PDZ_sf"/>
</dbReference>
<organism evidence="6 7">
    <name type="scientific">Bos indicus x Bos taurus</name>
    <name type="common">Hybrid cattle</name>
    <dbReference type="NCBI Taxonomy" id="30522"/>
    <lineage>
        <taxon>Eukaryota</taxon>
        <taxon>Metazoa</taxon>
        <taxon>Chordata</taxon>
        <taxon>Craniata</taxon>
        <taxon>Vertebrata</taxon>
        <taxon>Euteleostomi</taxon>
        <taxon>Mammalia</taxon>
        <taxon>Eutheria</taxon>
        <taxon>Laurasiatheria</taxon>
        <taxon>Artiodactyla</taxon>
        <taxon>Ruminantia</taxon>
        <taxon>Pecora</taxon>
        <taxon>Bovidae</taxon>
        <taxon>Bovinae</taxon>
        <taxon>Bos</taxon>
    </lineage>
</organism>
<reference evidence="6" key="2">
    <citation type="submission" date="2025-08" db="UniProtKB">
        <authorList>
            <consortium name="Ensembl"/>
        </authorList>
    </citation>
    <scope>IDENTIFICATION</scope>
</reference>
<evidence type="ECO:0000313" key="7">
    <source>
        <dbReference type="Proteomes" id="UP000314981"/>
    </source>
</evidence>
<reference evidence="6" key="3">
    <citation type="submission" date="2025-09" db="UniProtKB">
        <authorList>
            <consortium name="Ensembl"/>
        </authorList>
    </citation>
    <scope>IDENTIFICATION</scope>
</reference>
<evidence type="ECO:0000256" key="2">
    <source>
        <dbReference type="ARBA" id="ARBA00022737"/>
    </source>
</evidence>
<keyword evidence="4" id="KW-0963">Cytoplasm</keyword>
<evidence type="ECO:0008006" key="8">
    <source>
        <dbReference type="Google" id="ProtNLM"/>
    </source>
</evidence>
<proteinExistence type="predicted"/>
<keyword evidence="3" id="KW-0440">LIM domain</keyword>
<accession>A0A4W2EU87</accession>
<dbReference type="PANTHER" id="PTHR24214">
    <property type="entry name" value="PDZ AND LIM DOMAIN PROTEIN ZASP"/>
    <property type="match status" value="1"/>
</dbReference>
<dbReference type="PANTHER" id="PTHR24214:SF0">
    <property type="entry name" value="PDZ AND LIM DOMAIN PROTEIN 7"/>
    <property type="match status" value="1"/>
</dbReference>
<dbReference type="GO" id="GO:0030018">
    <property type="term" value="C:Z disc"/>
    <property type="evidence" value="ECO:0007669"/>
    <property type="project" value="TreeGrafter"/>
</dbReference>
<reference evidence="6 7" key="1">
    <citation type="submission" date="2018-11" db="EMBL/GenBank/DDBJ databases">
        <title>Haplotype-resolved cattle genomes.</title>
        <authorList>
            <person name="Low W.Y."/>
            <person name="Tearle R."/>
            <person name="Bickhart D.M."/>
            <person name="Rosen B.D."/>
            <person name="Koren S."/>
            <person name="Rhie A."/>
            <person name="Hiendleder S."/>
            <person name="Phillippy A.M."/>
            <person name="Smith T.P.L."/>
            <person name="Williams J.L."/>
        </authorList>
    </citation>
    <scope>NUCLEOTIDE SEQUENCE [LARGE SCALE GENOMIC DNA]</scope>
</reference>
<dbReference type="GO" id="GO:0031941">
    <property type="term" value="C:filamentous actin"/>
    <property type="evidence" value="ECO:0007669"/>
    <property type="project" value="TreeGrafter"/>
</dbReference>
<dbReference type="InterPro" id="IPR050604">
    <property type="entry name" value="PDZ-LIM_domain"/>
</dbReference>
<evidence type="ECO:0000313" key="6">
    <source>
        <dbReference type="Ensembl" id="ENSBIXP00000040608.1"/>
    </source>
</evidence>
<dbReference type="Ensembl" id="ENSBIXT00000036452.1">
    <property type="protein sequence ID" value="ENSBIXP00000040608.1"/>
    <property type="gene ID" value="ENSBIXG00000024703.1"/>
</dbReference>
<evidence type="ECO:0000256" key="1">
    <source>
        <dbReference type="ARBA" id="ARBA00004245"/>
    </source>
</evidence>
<dbReference type="Gene3D" id="2.30.42.10">
    <property type="match status" value="1"/>
</dbReference>
<protein>
    <recommendedName>
        <fullName evidence="8">PDZ domain-containing protein</fullName>
    </recommendedName>
</protein>
<dbReference type="AlphaFoldDB" id="A0A4W2EU87"/>
<dbReference type="GO" id="GO:0003779">
    <property type="term" value="F:actin binding"/>
    <property type="evidence" value="ECO:0007669"/>
    <property type="project" value="TreeGrafter"/>
</dbReference>
<dbReference type="GO" id="GO:0061061">
    <property type="term" value="P:muscle structure development"/>
    <property type="evidence" value="ECO:0007669"/>
    <property type="project" value="TreeGrafter"/>
</dbReference>
<dbReference type="GO" id="GO:0051371">
    <property type="term" value="F:muscle alpha-actinin binding"/>
    <property type="evidence" value="ECO:0007669"/>
    <property type="project" value="TreeGrafter"/>
</dbReference>
<keyword evidence="4" id="KW-0206">Cytoskeleton</keyword>
<comment type="subcellular location">
    <subcellularLocation>
        <location evidence="1">Cytoplasm</location>
        <location evidence="1">Cytoskeleton</location>
    </subcellularLocation>
</comment>
<evidence type="ECO:0000256" key="3">
    <source>
        <dbReference type="ARBA" id="ARBA00023038"/>
    </source>
</evidence>
<keyword evidence="3" id="KW-0479">Metal-binding</keyword>
<keyword evidence="2" id="KW-0677">Repeat</keyword>
<sequence>IDSFKVVLEGPALWGFWPQVGKDFTVPFSISWLTHIDGENASSSMAVGDWVLSIDGENAWGLIHMEAQNKIHACGESLSLGLSRAQSPQRKQQKALAPRHGPPLPTPTPAQAVHLCTQCFPQQYTWPSGQPRSLTVPCSRMDSCLASSGKTMSWSCRAHATPTSRTGTPGTLPMCSTCNGSLALAGWLPPLPLFLFFHLGHLPLALPASAYLTHPFVAPALSLLLA</sequence>
<feature type="region of interest" description="Disordered" evidence="5">
    <location>
        <begin position="82"/>
        <end position="104"/>
    </location>
</feature>
<dbReference type="SUPFAM" id="SSF50156">
    <property type="entry name" value="PDZ domain-like"/>
    <property type="match status" value="1"/>
</dbReference>
<name>A0A4W2EU87_BOBOX</name>
<dbReference type="GO" id="GO:0005912">
    <property type="term" value="C:adherens junction"/>
    <property type="evidence" value="ECO:0007669"/>
    <property type="project" value="TreeGrafter"/>
</dbReference>
<evidence type="ECO:0000256" key="5">
    <source>
        <dbReference type="SAM" id="MobiDB-lite"/>
    </source>
</evidence>
<keyword evidence="7" id="KW-1185">Reference proteome</keyword>
<keyword evidence="3" id="KW-0862">Zinc</keyword>